<evidence type="ECO:0000313" key="3">
    <source>
        <dbReference type="Proteomes" id="UP000284706"/>
    </source>
</evidence>
<feature type="region of interest" description="Disordered" evidence="1">
    <location>
        <begin position="1"/>
        <end position="20"/>
    </location>
</feature>
<evidence type="ECO:0000313" key="2">
    <source>
        <dbReference type="EMBL" id="PPQ81346.1"/>
    </source>
</evidence>
<protein>
    <submittedName>
        <fullName evidence="2">Uncharacterized protein</fullName>
    </submittedName>
</protein>
<feature type="compositionally biased region" description="Polar residues" evidence="1">
    <location>
        <begin position="1"/>
        <end position="12"/>
    </location>
</feature>
<dbReference type="InParanoid" id="A0A409WS95"/>
<comment type="caution">
    <text evidence="2">The sequence shown here is derived from an EMBL/GenBank/DDBJ whole genome shotgun (WGS) entry which is preliminary data.</text>
</comment>
<accession>A0A409WS95</accession>
<keyword evidence="3" id="KW-1185">Reference proteome</keyword>
<dbReference type="Proteomes" id="UP000284706">
    <property type="component" value="Unassembled WGS sequence"/>
</dbReference>
<dbReference type="EMBL" id="NHYE01004880">
    <property type="protein sequence ID" value="PPQ81346.1"/>
    <property type="molecule type" value="Genomic_DNA"/>
</dbReference>
<reference evidence="2 3" key="1">
    <citation type="journal article" date="2018" name="Evol. Lett.">
        <title>Horizontal gene cluster transfer increased hallucinogenic mushroom diversity.</title>
        <authorList>
            <person name="Reynolds H.T."/>
            <person name="Vijayakumar V."/>
            <person name="Gluck-Thaler E."/>
            <person name="Korotkin H.B."/>
            <person name="Matheny P.B."/>
            <person name="Slot J.C."/>
        </authorList>
    </citation>
    <scope>NUCLEOTIDE SEQUENCE [LARGE SCALE GENOMIC DNA]</scope>
    <source>
        <strain evidence="2 3">SRW20</strain>
    </source>
</reference>
<organism evidence="2 3">
    <name type="scientific">Gymnopilus dilepis</name>
    <dbReference type="NCBI Taxonomy" id="231916"/>
    <lineage>
        <taxon>Eukaryota</taxon>
        <taxon>Fungi</taxon>
        <taxon>Dikarya</taxon>
        <taxon>Basidiomycota</taxon>
        <taxon>Agaricomycotina</taxon>
        <taxon>Agaricomycetes</taxon>
        <taxon>Agaricomycetidae</taxon>
        <taxon>Agaricales</taxon>
        <taxon>Agaricineae</taxon>
        <taxon>Hymenogastraceae</taxon>
        <taxon>Gymnopilus</taxon>
    </lineage>
</organism>
<dbReference type="AlphaFoldDB" id="A0A409WS95"/>
<evidence type="ECO:0000256" key="1">
    <source>
        <dbReference type="SAM" id="MobiDB-lite"/>
    </source>
</evidence>
<name>A0A409WS95_9AGAR</name>
<proteinExistence type="predicted"/>
<sequence length="105" mass="12214">MQNARSICNTSPEMPREPSLRVDDRQYILHDLRAQPLYGEAEFDVKYGADSFTSHFREESHVCLASSNAQCAEQDVKEVVRRRVTMIQYPREQLLQFAAFLYPES</sequence>
<gene>
    <name evidence="2" type="ORF">CVT26_014430</name>
</gene>